<dbReference type="InterPro" id="IPR055123">
    <property type="entry name" value="SpnB-like_Rossmann"/>
</dbReference>
<dbReference type="Pfam" id="PF02801">
    <property type="entry name" value="Ketoacyl-synt_C"/>
    <property type="match status" value="2"/>
</dbReference>
<dbReference type="Pfam" id="PF08659">
    <property type="entry name" value="KR"/>
    <property type="match status" value="2"/>
</dbReference>
<dbReference type="PROSITE" id="PS52019">
    <property type="entry name" value="PKS_MFAS_DH"/>
    <property type="match status" value="1"/>
</dbReference>
<dbReference type="InterPro" id="IPR014030">
    <property type="entry name" value="Ketoacyl_synth_N"/>
</dbReference>
<dbReference type="InterPro" id="IPR020841">
    <property type="entry name" value="PKS_Beta-ketoAc_synthase_dom"/>
</dbReference>
<dbReference type="InterPro" id="IPR042104">
    <property type="entry name" value="PKS_dehydratase_sf"/>
</dbReference>
<dbReference type="Gene3D" id="3.40.47.10">
    <property type="match status" value="2"/>
</dbReference>
<evidence type="ECO:0000256" key="8">
    <source>
        <dbReference type="PROSITE-ProRule" id="PRU01363"/>
    </source>
</evidence>
<dbReference type="Pfam" id="PF22953">
    <property type="entry name" value="SpnB_Rossmann"/>
    <property type="match status" value="1"/>
</dbReference>
<organism evidence="13 14">
    <name type="scientific">Streptomyces ehimensis</name>
    <dbReference type="NCBI Taxonomy" id="68195"/>
    <lineage>
        <taxon>Bacteria</taxon>
        <taxon>Bacillati</taxon>
        <taxon>Actinomycetota</taxon>
        <taxon>Actinomycetes</taxon>
        <taxon>Kitasatosporales</taxon>
        <taxon>Streptomycetaceae</taxon>
        <taxon>Streptomyces</taxon>
    </lineage>
</organism>
<dbReference type="Gene3D" id="3.30.70.3290">
    <property type="match status" value="2"/>
</dbReference>
<dbReference type="PANTHER" id="PTHR43775:SF51">
    <property type="entry name" value="INACTIVE PHENOLPHTHIOCEROL SYNTHESIS POLYKETIDE SYNTHASE TYPE I PKS1-RELATED"/>
    <property type="match status" value="1"/>
</dbReference>
<protein>
    <submittedName>
        <fullName evidence="13">SDR family NAD(P)-dependent oxidoreductase</fullName>
    </submittedName>
</protein>
<evidence type="ECO:0000256" key="7">
    <source>
        <dbReference type="ARBA" id="ARBA00023315"/>
    </source>
</evidence>
<dbReference type="Pfam" id="PF00109">
    <property type="entry name" value="ketoacyl-synt"/>
    <property type="match status" value="2"/>
</dbReference>
<evidence type="ECO:0000256" key="6">
    <source>
        <dbReference type="ARBA" id="ARBA00023268"/>
    </source>
</evidence>
<keyword evidence="6" id="KW-0511">Multifunctional enzyme</keyword>
<dbReference type="InterPro" id="IPR020806">
    <property type="entry name" value="PKS_PP-bd"/>
</dbReference>
<feature type="region of interest" description="N-terminal hotdog fold" evidence="8">
    <location>
        <begin position="1031"/>
        <end position="1153"/>
    </location>
</feature>
<name>A0ABV9BTB8_9ACTN</name>
<comment type="caution">
    <text evidence="13">The sequence shown here is derived from an EMBL/GenBank/DDBJ whole genome shotgun (WGS) entry which is preliminary data.</text>
</comment>
<dbReference type="SMART" id="SM01294">
    <property type="entry name" value="PKS_PP_betabranch"/>
    <property type="match status" value="1"/>
</dbReference>
<dbReference type="PROSITE" id="PS50075">
    <property type="entry name" value="CARRIER"/>
    <property type="match status" value="3"/>
</dbReference>
<dbReference type="InterPro" id="IPR050091">
    <property type="entry name" value="PKS_NRPS_Biosynth_Enz"/>
</dbReference>
<feature type="region of interest" description="C-terminal hotdog fold" evidence="8">
    <location>
        <begin position="1165"/>
        <end position="1302"/>
    </location>
</feature>
<dbReference type="PANTHER" id="PTHR43775">
    <property type="entry name" value="FATTY ACID SYNTHASE"/>
    <property type="match status" value="1"/>
</dbReference>
<keyword evidence="7" id="KW-0012">Acyltransferase</keyword>
<dbReference type="Pfam" id="PF16197">
    <property type="entry name" value="KAsynt_C_assoc"/>
    <property type="match status" value="2"/>
</dbReference>
<dbReference type="InterPro" id="IPR020807">
    <property type="entry name" value="PKS_DH"/>
</dbReference>
<dbReference type="Gene3D" id="3.40.50.720">
    <property type="entry name" value="NAD(P)-binding Rossmann-like Domain"/>
    <property type="match status" value="2"/>
</dbReference>
<gene>
    <name evidence="13" type="ORF">ACFPEN_30800</name>
</gene>
<dbReference type="InterPro" id="IPR001227">
    <property type="entry name" value="Ac_transferase_dom_sf"/>
</dbReference>
<dbReference type="SMART" id="SM00827">
    <property type="entry name" value="PKS_AT"/>
    <property type="match status" value="2"/>
</dbReference>
<evidence type="ECO:0000256" key="5">
    <source>
        <dbReference type="ARBA" id="ARBA00023194"/>
    </source>
</evidence>
<evidence type="ECO:0000313" key="14">
    <source>
        <dbReference type="Proteomes" id="UP001595990"/>
    </source>
</evidence>
<dbReference type="SUPFAM" id="SSF47336">
    <property type="entry name" value="ACP-like"/>
    <property type="match status" value="3"/>
</dbReference>
<dbReference type="Pfam" id="PF14765">
    <property type="entry name" value="PS-DH"/>
    <property type="match status" value="1"/>
</dbReference>
<dbReference type="PROSITE" id="PS00606">
    <property type="entry name" value="KS3_1"/>
    <property type="match status" value="2"/>
</dbReference>
<dbReference type="CDD" id="cd00833">
    <property type="entry name" value="PKS"/>
    <property type="match status" value="2"/>
</dbReference>
<dbReference type="SUPFAM" id="SSF51735">
    <property type="entry name" value="NAD(P)-binding Rossmann-fold domains"/>
    <property type="match status" value="4"/>
</dbReference>
<keyword evidence="4" id="KW-0808">Transferase</keyword>
<dbReference type="Pfam" id="PF21089">
    <property type="entry name" value="PKS_DH_N"/>
    <property type="match status" value="2"/>
</dbReference>
<evidence type="ECO:0000259" key="11">
    <source>
        <dbReference type="PROSITE" id="PS52004"/>
    </source>
</evidence>
<dbReference type="SUPFAM" id="SSF53901">
    <property type="entry name" value="Thiolase-like"/>
    <property type="match status" value="2"/>
</dbReference>
<dbReference type="SMART" id="SM00826">
    <property type="entry name" value="PKS_DH"/>
    <property type="match status" value="2"/>
</dbReference>
<dbReference type="SMART" id="SM00823">
    <property type="entry name" value="PKS_PP"/>
    <property type="match status" value="3"/>
</dbReference>
<comment type="pathway">
    <text evidence="1">Antibiotic biosynthesis.</text>
</comment>
<dbReference type="InterPro" id="IPR013968">
    <property type="entry name" value="PKS_KR"/>
</dbReference>
<evidence type="ECO:0000259" key="10">
    <source>
        <dbReference type="PROSITE" id="PS50075"/>
    </source>
</evidence>
<feature type="domain" description="Carrier" evidence="10">
    <location>
        <begin position="37"/>
        <end position="119"/>
    </location>
</feature>
<dbReference type="SUPFAM" id="SSF52151">
    <property type="entry name" value="FabD/lysophospholipase-like"/>
    <property type="match status" value="2"/>
</dbReference>
<accession>A0ABV9BTB8</accession>
<dbReference type="Gene3D" id="3.10.129.110">
    <property type="entry name" value="Polyketide synthase dehydratase"/>
    <property type="match status" value="2"/>
</dbReference>
<keyword evidence="5" id="KW-0045">Antibiotic biosynthesis</keyword>
<dbReference type="PROSITE" id="PS00012">
    <property type="entry name" value="PHOSPHOPANTETHEINE"/>
    <property type="match status" value="2"/>
</dbReference>
<dbReference type="InterPro" id="IPR036736">
    <property type="entry name" value="ACP-like_sf"/>
</dbReference>
<feature type="domain" description="Carrier" evidence="10">
    <location>
        <begin position="1805"/>
        <end position="1880"/>
    </location>
</feature>
<feature type="domain" description="Ketosynthase family 3 (KS3)" evidence="11">
    <location>
        <begin position="1907"/>
        <end position="2333"/>
    </location>
</feature>
<dbReference type="InterPro" id="IPR032821">
    <property type="entry name" value="PKS_assoc"/>
</dbReference>
<dbReference type="Pfam" id="PF00698">
    <property type="entry name" value="Acyl_transf_1"/>
    <property type="match status" value="2"/>
</dbReference>
<feature type="domain" description="PKS/mFAS DH" evidence="12">
    <location>
        <begin position="1031"/>
        <end position="1302"/>
    </location>
</feature>
<keyword evidence="3" id="KW-0597">Phosphoprotein</keyword>
<dbReference type="SMART" id="SM00825">
    <property type="entry name" value="PKS_KS"/>
    <property type="match status" value="2"/>
</dbReference>
<dbReference type="SMART" id="SM00822">
    <property type="entry name" value="PKS_KR"/>
    <property type="match status" value="2"/>
</dbReference>
<evidence type="ECO:0000256" key="9">
    <source>
        <dbReference type="SAM" id="MobiDB-lite"/>
    </source>
</evidence>
<evidence type="ECO:0000256" key="2">
    <source>
        <dbReference type="ARBA" id="ARBA00022450"/>
    </source>
</evidence>
<dbReference type="EMBL" id="JBHSFS010000019">
    <property type="protein sequence ID" value="MFC4517289.1"/>
    <property type="molecule type" value="Genomic_DNA"/>
</dbReference>
<feature type="domain" description="Ketosynthase family 3 (KS3)" evidence="11">
    <location>
        <begin position="136"/>
        <end position="562"/>
    </location>
</feature>
<dbReference type="Gene3D" id="3.40.366.10">
    <property type="entry name" value="Malonyl-Coenzyme A Acyl Carrier Protein, domain 2"/>
    <property type="match status" value="2"/>
</dbReference>
<dbReference type="Proteomes" id="UP001595990">
    <property type="component" value="Unassembled WGS sequence"/>
</dbReference>
<dbReference type="InterPro" id="IPR049900">
    <property type="entry name" value="PKS_mFAS_DH"/>
</dbReference>
<dbReference type="InterPro" id="IPR014043">
    <property type="entry name" value="Acyl_transferase_dom"/>
</dbReference>
<dbReference type="InterPro" id="IPR036291">
    <property type="entry name" value="NAD(P)-bd_dom_sf"/>
</dbReference>
<dbReference type="InterPro" id="IPR016035">
    <property type="entry name" value="Acyl_Trfase/lysoPLipase"/>
</dbReference>
<dbReference type="InterPro" id="IPR009081">
    <property type="entry name" value="PP-bd_ACP"/>
</dbReference>
<feature type="region of interest" description="Disordered" evidence="9">
    <location>
        <begin position="3596"/>
        <end position="3622"/>
    </location>
</feature>
<evidence type="ECO:0000256" key="3">
    <source>
        <dbReference type="ARBA" id="ARBA00022553"/>
    </source>
</evidence>
<comment type="caution">
    <text evidence="8">Lacks conserved residue(s) required for the propagation of feature annotation.</text>
</comment>
<dbReference type="RefSeq" id="WP_417923984.1">
    <property type="nucleotide sequence ID" value="NZ_JBHSFS010000019.1"/>
</dbReference>
<dbReference type="SUPFAM" id="SSF55048">
    <property type="entry name" value="Probable ACP-binding domain of malonyl-CoA ACP transacylase"/>
    <property type="match status" value="2"/>
</dbReference>
<dbReference type="InterPro" id="IPR016036">
    <property type="entry name" value="Malonyl_transacylase_ACP-bd"/>
</dbReference>
<keyword evidence="14" id="KW-1185">Reference proteome</keyword>
<proteinExistence type="predicted"/>
<evidence type="ECO:0000259" key="12">
    <source>
        <dbReference type="PROSITE" id="PS52019"/>
    </source>
</evidence>
<evidence type="ECO:0000313" key="13">
    <source>
        <dbReference type="EMBL" id="MFC4517289.1"/>
    </source>
</evidence>
<feature type="region of interest" description="Disordered" evidence="9">
    <location>
        <begin position="1"/>
        <end position="21"/>
    </location>
</feature>
<evidence type="ECO:0000256" key="4">
    <source>
        <dbReference type="ARBA" id="ARBA00022679"/>
    </source>
</evidence>
<keyword evidence="2" id="KW-0596">Phosphopantetheine</keyword>
<evidence type="ECO:0000256" key="1">
    <source>
        <dbReference type="ARBA" id="ARBA00004792"/>
    </source>
</evidence>
<dbReference type="InterPro" id="IPR049551">
    <property type="entry name" value="PKS_DH_C"/>
</dbReference>
<reference evidence="14" key="1">
    <citation type="journal article" date="2019" name="Int. J. Syst. Evol. Microbiol.">
        <title>The Global Catalogue of Microorganisms (GCM) 10K type strain sequencing project: providing services to taxonomists for standard genome sequencing and annotation.</title>
        <authorList>
            <consortium name="The Broad Institute Genomics Platform"/>
            <consortium name="The Broad Institute Genome Sequencing Center for Infectious Disease"/>
            <person name="Wu L."/>
            <person name="Ma J."/>
        </authorList>
    </citation>
    <scope>NUCLEOTIDE SEQUENCE [LARGE SCALE GENOMIC DNA]</scope>
    <source>
        <strain evidence="14">CECT 8064</strain>
    </source>
</reference>
<dbReference type="InterPro" id="IPR014031">
    <property type="entry name" value="Ketoacyl_synth_C"/>
</dbReference>
<sequence>MADFDSPESTVGPGDLPEGEVASGTKLALRLPSLPEREQKQVLLDLVVEHAREVLDPSDANARRRIAPDMTFQDVGLGSLPLVALRDRLNAATGVSLPPTVGFDYPTPRSLADHIRAELGLANRASAAPPTPAPYDEPVAIVGIGCRFPGRVHSPEDLWRLVSDGGETLSGLPTDRGWNLERVFAQDSATLGFAGIARAGFLDTATEFDADFFGISPREAAAMDPQQRLLLEVSWEALERAGIAPSSLKGSRTGVFVGVENHEYGVRVQEAPDDLKGYLMTANASSVASGRVAYSLGLEGPAVTVDTACSSSLVALHLAAQALRRGECALALAGGAAVMGSPGVLTAFSRQRALAPDGRCKSFAAAADGTGFSEGAGLLVLERLSDARRLGHTVLAVVRGSAVNQDGASNGLTAPSGSAQRRLIHDALASAGLTSGDVDAVEAHGTGTTLGDPIEAQALLATYGQSRPEDQPLWLGSVKSNIGHTQAAAGVAGVIKMVEAIRNGVLPKTLHVDEPTPHADWSSGHVRLLTEPIDWPDRDRPRRAGVSSFGVSGTNAHVIIEQPPAGGPDKPSGAPAPDRLPIAWVLSAKSPQALRAQGSRLREHLDRTADGRLHAVGRALAGSRALLEHRAVVWGHGRGELAGALQALAAGRHTSGLISGRPSDRRLAFLFPGQGAQGLGMGCELHDLYPVFANALDEASGYLDLQLDRPLREVLFAVDGSPESGLLDQTQYTQAALFAVEVALYRLLESWGVEPDCLAGHSVGELAAAHVAGVLSLQDAAILVGARGRLMQTLPPGGAMVAVQATEDEVRPLLGPAVDLAAVNGPGSMVVSGDEQAVLGIAAHFTDLGRRVKRLRVSHAFHSPLMEPMLGEFRRVARTLTYSAPRVPIISGLTGTLLADDAKDPEYWVRHARETVRFHDVLQNLTRSGIGVVVEAGPGAVLSALGEEALGREVVCVPALRPERAEADAVLSAMARLHVAGVAVDWQQLLPGGTAAPAELPTYPFQRRRHWLTAPQRSGDPATLGVGSVDHPMLGAVMESPDSGEVVLTGRISTQDHPWLFEHRVLGRVILAPSTFVELACRAGDEVGCGRLREFALEGPPALLERGGVWIRVVVGAAQSGERTVTVHSRPEGADSGWVRHASGVLSEETSTTPFDLAQWPPAGAVPVNVEELYERMARQGCDVGAPFAGLRAAWWRDGEMFAEVALSDWHAGDAQGFLLHPALLEAATHPWSAALPGTDGFRAPSSWKGVSLYATGATALRIHVIPQSGDAIGLRLADPSGRPVASVDTLRTAPLAPEGRDAASRAVAQAALLSLRWDDRAEGHQVHPTLDEGDWVVVGQQAEANGSGLSAFRDVRTLAEAVACGEAGIPRVVVLRCAASDDEEGDVPHGVRTLAAEVLAAMQAWLGEDRLASSRLAVVTRRAVAVSDREEVDLRHAPIWGLVRAAEAENPGRFVLIDVDETPVGDDRLAATASCGEAEVALRSGRTLVPRLTPIRELPAAGRAVSWRPGGTVLVTGGTGGLGALVARHLVTVHGVRHLVLISRRGPEAPGAEELRMELTRLGAEVTVAACDAADRDTLALLLRRIPAERPLTAVVHAAGVTDNALISGLAPERLDVVLRPKSDAAWHLHELTKDLVLDAFVMFSSAGGLVLAAGQGNYAAANVFLDALACHRRAQGLPAQSLAWGLWDVETELGAKLTGRDLDRMRRLGLPALAVPDALALLDAALSLNAGTDSTSPATSPGHGAVLVPIGLDRSALRAGHEHVPAPLIGLARRTVRLVPRNDHEADTLPHLLRGWPRSEWEARVLDLVRIHAAQVLGHDGPQDIPVNRPFRDLGFDSLAAVELRNRLSQITGLRLPTGLVFDHPIASALARHLLEAVDGESAPTQGSTAPAGEVGLSPASATEHEPIAIVGMGCRYPGGVDSPEKLWTLVATGGDTIAGFPTDRGWNLDELLGSGPAHPGGTYVRGGGFLREAGAFDPAFFDVSRREAIAMDPQQRLLLECSWEALERSGIDPTSLRGSRTAVFAGVTDMGYVSWPHDDLTEYNGYLGTGNTSAIASGRISYTLGLEGPAITVDAACASSLVTLHLAVQSLRRGECTLALAGGATVMATPSSFVEFGALRVLAEDGRSKAYGAGADGVGWGEGVGVLVLERLSDARRNGHPVLAIVRGSAVNQDGASNGLTAPSGTAQQRVIHQALADAGLEAVDIDVVEGHGTGTELGDPIEAEALIAAYGARRPEGRPLLLGSIKSNIGHSQLAAGAAGVIKMVMAMRHGTAPRTLHADEPSPLVNWSDDTVRVLGEQQPWPRTGRPRRSAVSAFGISGTNAHVILEGVVPTAAPARDPGGTAVVPWVLSAVDAPALAVQAARLRHHPSASEADPLDVGWSLASTKATLPERAVVLGDDRTAMLDGLTAVASGVPHAQVVRGTVSGDDHRVVFVFPGQGTQWPGMAAELMDTAPVFADSMAACAAELSPFVDWSLPDVVRQAPGAASLDRIDVLQPVLFSVNVSLAALWRSLGVQPAAVVGHSQGEIAAAHVAGGLSLADAMRVVALRSKALVALSGKGAMLSVLTPAERIEARIERWGNALAVAAINGPAATIVTGEPNAIDELEKELTAEGLRVSRIRGGSTAGHSTQVERLREELLTALAPVTPRASDVPFYSTVSGRLMDTAELDAAYWYRNMREPVRFHAATEALTAQGYRVFVEVGPHPVLTSGLEDTLAERVPHPVVTGTLRREQGDLRQFLSAAATLYVSGVRVDWSQQLPHARRVDLPTYAFVHEHLWMNRTTAGTRGPEAGHPLLDTVVHLPDGGLILGGSLSAGDRLWLASPSVHGDAMLSGGALLELALHAGHRVDCGLVDRLDVRSAAVLLGHGSLRLQITVGSPDDTGRRSLMVHSRPDGETDRPWVCHATGVLAPEPVTHSAAGPVSWPPPHAAEIDVETLPVPDQDQRCVQRVWRAGDEVYAELALPPGLHAAEFALHPVLLDAMLHPRLPEVPDRWRDVRLHAVHATHVRVRLATREDGTVSVRAMDHKGAPVLTAVSALRTVDSAWLREARAGHLDSLFHVDWTPVAVDRAPTTGWVVLDPFRTGRFPDLPRHSDLAGLLSAPEPPPVVILPLPAVADSPDAPGAVHARIDAVLRLFKAWLTEGRLSSARLVCVTQGGGLCTGAYWGLVRSAQLEHTDRLVLADIEDDDGLAPSVGAVAAGHSQFGVREGVVRIPRLARTAASGGEHVPWSEPGTILITGGTGGLGSLLARHLVTAHGARRLMLVSRRGPDAPGAATLQAELEASGARVSVHACDVADPVAVAGLLAAVPTDAPLRAVVHTAGVLRDGVLYSLTTDQIKAVLRPKVEGAWNLHRLTQDLDLAAFVLYSAAGAVFGGAGQSNYAAANGFLDDLARHRHRIGLPAIALDWGLWEHESGMVGHLGDNDFRRIAGQGIKALTDAEGLALFDGAVAGQQPVVVPVALNWPALREARDTAPVLLRHLIRDTARRTADQPADHGQGDSENLSARLARLSPAEQEEVLVQLVMSQLALIRDGQLVDARQTFRDAGFDSLAALDLRNRLRAETGLILPAALVFDHPTPNDVATYLRDRLLPRQEEELPITTTASDQPPPVDTDELDRMDGEDLLRLFRSQNQEHE</sequence>
<dbReference type="InterPro" id="IPR057326">
    <property type="entry name" value="KR_dom"/>
</dbReference>
<dbReference type="PROSITE" id="PS52004">
    <property type="entry name" value="KS3_2"/>
    <property type="match status" value="2"/>
</dbReference>
<dbReference type="InterPro" id="IPR049552">
    <property type="entry name" value="PKS_DH_N"/>
</dbReference>
<dbReference type="InterPro" id="IPR016039">
    <property type="entry name" value="Thiolase-like"/>
</dbReference>
<dbReference type="Pfam" id="PF00550">
    <property type="entry name" value="PP-binding"/>
    <property type="match status" value="3"/>
</dbReference>
<dbReference type="Gene3D" id="1.10.1200.10">
    <property type="entry name" value="ACP-like"/>
    <property type="match status" value="3"/>
</dbReference>
<dbReference type="InterPro" id="IPR006162">
    <property type="entry name" value="Ppantetheine_attach_site"/>
</dbReference>
<feature type="domain" description="Carrier" evidence="10">
    <location>
        <begin position="3517"/>
        <end position="3593"/>
    </location>
</feature>
<dbReference type="InterPro" id="IPR018201">
    <property type="entry name" value="Ketoacyl_synth_AS"/>
</dbReference>
<dbReference type="CDD" id="cd08956">
    <property type="entry name" value="KR_3_FAS_SDR_x"/>
    <property type="match status" value="2"/>
</dbReference>